<comment type="caution">
    <text evidence="1">The sequence shown here is derived from an EMBL/GenBank/DDBJ whole genome shotgun (WGS) entry which is preliminary data.</text>
</comment>
<keyword evidence="2" id="KW-1185">Reference proteome</keyword>
<dbReference type="EMBL" id="AEAI01004226">
    <property type="protein sequence ID" value="EGH49402.1"/>
    <property type="molecule type" value="Genomic_DNA"/>
</dbReference>
<dbReference type="Proteomes" id="UP000004986">
    <property type="component" value="Unassembled WGS sequence"/>
</dbReference>
<feature type="non-terminal residue" evidence="1">
    <location>
        <position position="47"/>
    </location>
</feature>
<proteinExistence type="predicted"/>
<organism evidence="1 2">
    <name type="scientific">Pseudomonas syringae pv. pisi str. 1704B</name>
    <dbReference type="NCBI Taxonomy" id="629263"/>
    <lineage>
        <taxon>Bacteria</taxon>
        <taxon>Pseudomonadati</taxon>
        <taxon>Pseudomonadota</taxon>
        <taxon>Gammaproteobacteria</taxon>
        <taxon>Pseudomonadales</taxon>
        <taxon>Pseudomonadaceae</taxon>
        <taxon>Pseudomonas</taxon>
        <taxon>Pseudomonas syringae</taxon>
    </lineage>
</organism>
<evidence type="ECO:0000313" key="2">
    <source>
        <dbReference type="Proteomes" id="UP000004986"/>
    </source>
</evidence>
<feature type="non-terminal residue" evidence="1">
    <location>
        <position position="1"/>
    </location>
</feature>
<reference evidence="1 2" key="1">
    <citation type="journal article" date="2011" name="PLoS Pathog.">
        <title>Dynamic evolution of pathogenicity revealed by sequencing and comparative genomics of 19 Pseudomonas syringae isolates.</title>
        <authorList>
            <person name="Baltrus D.A."/>
            <person name="Nishimura M.T."/>
            <person name="Romanchuk A."/>
            <person name="Chang J.H."/>
            <person name="Mukhtar M.S."/>
            <person name="Cherkis K."/>
            <person name="Roach J."/>
            <person name="Grant S.R."/>
            <person name="Jones C.D."/>
            <person name="Dangl J.L."/>
        </authorList>
    </citation>
    <scope>NUCLEOTIDE SEQUENCE [LARGE SCALE GENOMIC DNA]</scope>
    <source>
        <strain evidence="1 2">1704B</strain>
    </source>
</reference>
<accession>F3GQP9</accession>
<name>F3GQP9_PSESJ</name>
<protein>
    <submittedName>
        <fullName evidence="1">Uncharacterized protein</fullName>
    </submittedName>
</protein>
<evidence type="ECO:0000313" key="1">
    <source>
        <dbReference type="EMBL" id="EGH49402.1"/>
    </source>
</evidence>
<dbReference type="AlphaFoldDB" id="F3GQP9"/>
<sequence>PAKVVGGIGPGATLAWRWLAGQTDDKAQAISVGFALEHASNPPPVLE</sequence>
<gene>
    <name evidence="1" type="ORF">PSYPI_46344</name>
</gene>